<dbReference type="PANTHER" id="PTHR42798">
    <property type="entry name" value="LIPOPROTEIN-RELEASING SYSTEM ATP-BINDING PROTEIN LOLD"/>
    <property type="match status" value="1"/>
</dbReference>
<dbReference type="EMBL" id="JAYKOT010000003">
    <property type="protein sequence ID" value="MEB3428938.1"/>
    <property type="molecule type" value="Genomic_DNA"/>
</dbReference>
<dbReference type="PROSITE" id="PS00211">
    <property type="entry name" value="ABC_TRANSPORTER_1"/>
    <property type="match status" value="1"/>
</dbReference>
<evidence type="ECO:0000256" key="1">
    <source>
        <dbReference type="ARBA" id="ARBA00005417"/>
    </source>
</evidence>
<proteinExistence type="inferred from homology"/>
<dbReference type="RefSeq" id="WP_324618999.1">
    <property type="nucleotide sequence ID" value="NZ_JAYKOT010000003.1"/>
</dbReference>
<keyword evidence="3" id="KW-0067">ATP-binding</keyword>
<comment type="similarity">
    <text evidence="1">Belongs to the ABC transporter superfamily.</text>
</comment>
<gene>
    <name evidence="3" type="ORF">VLK81_02675</name>
</gene>
<dbReference type="GO" id="GO:0005524">
    <property type="term" value="F:ATP binding"/>
    <property type="evidence" value="ECO:0007669"/>
    <property type="project" value="UniProtKB-KW"/>
</dbReference>
<feature type="domain" description="ABC transporter" evidence="2">
    <location>
        <begin position="3"/>
        <end position="196"/>
    </location>
</feature>
<protein>
    <submittedName>
        <fullName evidence="3">ATP-binding cassette domain-containing protein</fullName>
    </submittedName>
</protein>
<accession>A0AAW9MVH1</accession>
<dbReference type="SUPFAM" id="SSF52540">
    <property type="entry name" value="P-loop containing nucleoside triphosphate hydrolases"/>
    <property type="match status" value="1"/>
</dbReference>
<dbReference type="Proteomes" id="UP001357733">
    <property type="component" value="Unassembled WGS sequence"/>
</dbReference>
<dbReference type="Gene3D" id="3.40.50.300">
    <property type="entry name" value="P-loop containing nucleotide triphosphate hydrolases"/>
    <property type="match status" value="1"/>
</dbReference>
<evidence type="ECO:0000313" key="3">
    <source>
        <dbReference type="EMBL" id="MEB3428938.1"/>
    </source>
</evidence>
<dbReference type="GO" id="GO:0016887">
    <property type="term" value="F:ATP hydrolysis activity"/>
    <property type="evidence" value="ECO:0007669"/>
    <property type="project" value="InterPro"/>
</dbReference>
<dbReference type="AlphaFoldDB" id="A0AAW9MVH1"/>
<evidence type="ECO:0000259" key="2">
    <source>
        <dbReference type="PROSITE" id="PS50893"/>
    </source>
</evidence>
<dbReference type="Pfam" id="PF00005">
    <property type="entry name" value="ABC_tran"/>
    <property type="match status" value="1"/>
</dbReference>
<keyword evidence="3" id="KW-0547">Nucleotide-binding</keyword>
<sequence length="198" mass="23103">MTIRLENIRKIYKNTGITAIENFSHDFKDDRFIVFAGRSGTGKTTLLNIISLIDLDYEGDYFLGRRKISSYSRKEIEILRSKYFSVIFQEYELLENESVLENVAISLEKKLFSKKDNEYKVYEMLKKLEIEELMSKKAKFLSGGQRQRVAIARGLIKNPRFIIADEPTSSVDDISKKIILKTLKEYVLEDEKEKNFSS</sequence>
<comment type="caution">
    <text evidence="3">The sequence shown here is derived from an EMBL/GenBank/DDBJ whole genome shotgun (WGS) entry which is preliminary data.</text>
</comment>
<name>A0AAW9MVH1_9FIRM</name>
<dbReference type="InterPro" id="IPR027417">
    <property type="entry name" value="P-loop_NTPase"/>
</dbReference>
<organism evidence="3 4">
    <name type="scientific">Citroniella saccharovorans</name>
    <dbReference type="NCBI Taxonomy" id="2053367"/>
    <lineage>
        <taxon>Bacteria</taxon>
        <taxon>Bacillati</taxon>
        <taxon>Bacillota</taxon>
        <taxon>Tissierellia</taxon>
        <taxon>Tissierellales</taxon>
        <taxon>Peptoniphilaceae</taxon>
        <taxon>Citroniella</taxon>
    </lineage>
</organism>
<dbReference type="PROSITE" id="PS50893">
    <property type="entry name" value="ABC_TRANSPORTER_2"/>
    <property type="match status" value="1"/>
</dbReference>
<evidence type="ECO:0000313" key="4">
    <source>
        <dbReference type="Proteomes" id="UP001357733"/>
    </source>
</evidence>
<reference evidence="3 4" key="1">
    <citation type="submission" date="2024-01" db="EMBL/GenBank/DDBJ databases">
        <title>Complete genome sequence of Citroniella saccharovorans strain M6.X9, isolated from human fecal sample.</title>
        <authorList>
            <person name="Cheng G."/>
            <person name="Westerholm M."/>
            <person name="Schnurer A."/>
        </authorList>
    </citation>
    <scope>NUCLEOTIDE SEQUENCE [LARGE SCALE GENOMIC DNA]</scope>
    <source>
        <strain evidence="3 4">DSM 29873</strain>
    </source>
</reference>
<keyword evidence="4" id="KW-1185">Reference proteome</keyword>
<dbReference type="InterPro" id="IPR017871">
    <property type="entry name" value="ABC_transporter-like_CS"/>
</dbReference>
<dbReference type="InterPro" id="IPR003439">
    <property type="entry name" value="ABC_transporter-like_ATP-bd"/>
</dbReference>
<dbReference type="PANTHER" id="PTHR42798:SF7">
    <property type="entry name" value="ALPHA-D-RIBOSE 1-METHYLPHOSPHONATE 5-TRIPHOSPHATE SYNTHASE SUBUNIT PHNL"/>
    <property type="match status" value="1"/>
</dbReference>